<sequence length="209" mass="23721">MSATGRSRKRNTAHDDASYFAPHSLTGPGIGTVKRHAGDRVEGERAPKRKRMEPAFDKKEEERSSLIDFSKFDLPTLYKYLETFDLLPAVYPSPLSASDPSPPPVLKYSNLLRHTSPPPPQHASLVTPANRPRRDLREKEREAEARRSLRLLEEDELLRGRPPIRNDVNELKSVLASIAENHFKGDKDWDKSEVETLAEFIRGLPSARF</sequence>
<reference evidence="2 3" key="1">
    <citation type="journal article" date="2015" name="Fungal Genet. Biol.">
        <title>Evolution of novel wood decay mechanisms in Agaricales revealed by the genome sequences of Fistulina hepatica and Cylindrobasidium torrendii.</title>
        <authorList>
            <person name="Floudas D."/>
            <person name="Held B.W."/>
            <person name="Riley R."/>
            <person name="Nagy L.G."/>
            <person name="Koehler G."/>
            <person name="Ransdell A.S."/>
            <person name="Younus H."/>
            <person name="Chow J."/>
            <person name="Chiniquy J."/>
            <person name="Lipzen A."/>
            <person name="Tritt A."/>
            <person name="Sun H."/>
            <person name="Haridas S."/>
            <person name="LaButti K."/>
            <person name="Ohm R.A."/>
            <person name="Kues U."/>
            <person name="Blanchette R.A."/>
            <person name="Grigoriev I.V."/>
            <person name="Minto R.E."/>
            <person name="Hibbett D.S."/>
        </authorList>
    </citation>
    <scope>NUCLEOTIDE SEQUENCE [LARGE SCALE GENOMIC DNA]</scope>
    <source>
        <strain evidence="2 3">ATCC 64428</strain>
    </source>
</reference>
<feature type="region of interest" description="Disordered" evidence="1">
    <location>
        <begin position="1"/>
        <end position="61"/>
    </location>
</feature>
<feature type="compositionally biased region" description="Basic and acidic residues" evidence="1">
    <location>
        <begin position="132"/>
        <end position="142"/>
    </location>
</feature>
<proteinExistence type="predicted"/>
<keyword evidence="3" id="KW-1185">Reference proteome</keyword>
<name>A0A0D7A4F3_9AGAR</name>
<feature type="region of interest" description="Disordered" evidence="1">
    <location>
        <begin position="109"/>
        <end position="142"/>
    </location>
</feature>
<dbReference type="EMBL" id="KN882046">
    <property type="protein sequence ID" value="KIY45698.1"/>
    <property type="molecule type" value="Genomic_DNA"/>
</dbReference>
<dbReference type="Proteomes" id="UP000054144">
    <property type="component" value="Unassembled WGS sequence"/>
</dbReference>
<feature type="compositionally biased region" description="Basic residues" evidence="1">
    <location>
        <begin position="1"/>
        <end position="11"/>
    </location>
</feature>
<dbReference type="AlphaFoldDB" id="A0A0D7A4F3"/>
<gene>
    <name evidence="2" type="ORF">FISHEDRAFT_60845</name>
</gene>
<evidence type="ECO:0000256" key="1">
    <source>
        <dbReference type="SAM" id="MobiDB-lite"/>
    </source>
</evidence>
<evidence type="ECO:0000313" key="2">
    <source>
        <dbReference type="EMBL" id="KIY45698.1"/>
    </source>
</evidence>
<accession>A0A0D7A4F3</accession>
<dbReference type="OrthoDB" id="3361956at2759"/>
<evidence type="ECO:0000313" key="3">
    <source>
        <dbReference type="Proteomes" id="UP000054144"/>
    </source>
</evidence>
<organism evidence="2 3">
    <name type="scientific">Fistulina hepatica ATCC 64428</name>
    <dbReference type="NCBI Taxonomy" id="1128425"/>
    <lineage>
        <taxon>Eukaryota</taxon>
        <taxon>Fungi</taxon>
        <taxon>Dikarya</taxon>
        <taxon>Basidiomycota</taxon>
        <taxon>Agaricomycotina</taxon>
        <taxon>Agaricomycetes</taxon>
        <taxon>Agaricomycetidae</taxon>
        <taxon>Agaricales</taxon>
        <taxon>Fistulinaceae</taxon>
        <taxon>Fistulina</taxon>
    </lineage>
</organism>
<feature type="compositionally biased region" description="Basic and acidic residues" evidence="1">
    <location>
        <begin position="36"/>
        <end position="61"/>
    </location>
</feature>
<protein>
    <submittedName>
        <fullName evidence="2">Uncharacterized protein</fullName>
    </submittedName>
</protein>